<name>A0A8I2C4F2_BRAEL</name>
<organism evidence="1 2">
    <name type="scientific">Bradyrhizobium elkanii</name>
    <dbReference type="NCBI Taxonomy" id="29448"/>
    <lineage>
        <taxon>Bacteria</taxon>
        <taxon>Pseudomonadati</taxon>
        <taxon>Pseudomonadota</taxon>
        <taxon>Alphaproteobacteria</taxon>
        <taxon>Hyphomicrobiales</taxon>
        <taxon>Nitrobacteraceae</taxon>
        <taxon>Bradyrhizobium</taxon>
    </lineage>
</organism>
<evidence type="ECO:0000313" key="2">
    <source>
        <dbReference type="Proteomes" id="UP000673383"/>
    </source>
</evidence>
<comment type="caution">
    <text evidence="1">The sequence shown here is derived from an EMBL/GenBank/DDBJ whole genome shotgun (WGS) entry which is preliminary data.</text>
</comment>
<reference evidence="1" key="1">
    <citation type="submission" date="2021-02" db="EMBL/GenBank/DDBJ databases">
        <title>Genomic Encyclopedia of Type Strains, Phase IV (KMG-V): Genome sequencing to study the core and pangenomes of soil and plant-associated prokaryotes.</title>
        <authorList>
            <person name="Whitman W."/>
        </authorList>
    </citation>
    <scope>NUCLEOTIDE SEQUENCE</scope>
    <source>
        <strain evidence="1">USDA 406</strain>
    </source>
</reference>
<dbReference type="Proteomes" id="UP000673383">
    <property type="component" value="Unassembled WGS sequence"/>
</dbReference>
<protein>
    <submittedName>
        <fullName evidence="1">Uncharacterized protein</fullName>
    </submittedName>
</protein>
<proteinExistence type="predicted"/>
<dbReference type="AlphaFoldDB" id="A0A8I2C4F2"/>
<dbReference type="EMBL" id="JAFICZ010000001">
    <property type="protein sequence ID" value="MBP1294609.1"/>
    <property type="molecule type" value="Genomic_DNA"/>
</dbReference>
<gene>
    <name evidence="1" type="ORF">JOH49_004362</name>
</gene>
<sequence>MTMQSPDMTGFRFSTADFGERDRLPIFREGG</sequence>
<evidence type="ECO:0000313" key="1">
    <source>
        <dbReference type="EMBL" id="MBP1294609.1"/>
    </source>
</evidence>
<accession>A0A8I2C4F2</accession>